<name>A0A0L7LTN7_OPEBR</name>
<dbReference type="AlphaFoldDB" id="A0A0L7LTN7"/>
<dbReference type="Gene3D" id="2.130.10.10">
    <property type="entry name" value="YVTN repeat-like/Quinoprotein amine dehydrogenase"/>
    <property type="match status" value="1"/>
</dbReference>
<dbReference type="Proteomes" id="UP000037510">
    <property type="component" value="Unassembled WGS sequence"/>
</dbReference>
<evidence type="ECO:0000313" key="2">
    <source>
        <dbReference type="Proteomes" id="UP000037510"/>
    </source>
</evidence>
<dbReference type="EMBL" id="JTDY01000103">
    <property type="protein sequence ID" value="KOB78848.1"/>
    <property type="molecule type" value="Genomic_DNA"/>
</dbReference>
<protein>
    <submittedName>
        <fullName evidence="1">Putative Polyadenylation factor subunit</fullName>
    </submittedName>
</protein>
<gene>
    <name evidence="1" type="ORF">OBRU01_01357</name>
</gene>
<comment type="caution">
    <text evidence="1">The sequence shown here is derived from an EMBL/GenBank/DDBJ whole genome shotgun (WGS) entry which is preliminary data.</text>
</comment>
<proteinExistence type="predicted"/>
<keyword evidence="2" id="KW-1185">Reference proteome</keyword>
<evidence type="ECO:0000313" key="1">
    <source>
        <dbReference type="EMBL" id="KOB78848.1"/>
    </source>
</evidence>
<organism evidence="1 2">
    <name type="scientific">Operophtera brumata</name>
    <name type="common">Winter moth</name>
    <name type="synonym">Phalaena brumata</name>
    <dbReference type="NCBI Taxonomy" id="104452"/>
    <lineage>
        <taxon>Eukaryota</taxon>
        <taxon>Metazoa</taxon>
        <taxon>Ecdysozoa</taxon>
        <taxon>Arthropoda</taxon>
        <taxon>Hexapoda</taxon>
        <taxon>Insecta</taxon>
        <taxon>Pterygota</taxon>
        <taxon>Neoptera</taxon>
        <taxon>Endopterygota</taxon>
        <taxon>Lepidoptera</taxon>
        <taxon>Glossata</taxon>
        <taxon>Ditrysia</taxon>
        <taxon>Geometroidea</taxon>
        <taxon>Geometridae</taxon>
        <taxon>Larentiinae</taxon>
        <taxon>Operophtera</taxon>
    </lineage>
</organism>
<dbReference type="SUPFAM" id="SSF101908">
    <property type="entry name" value="Putative isomerase YbhE"/>
    <property type="match status" value="1"/>
</dbReference>
<reference evidence="1 2" key="1">
    <citation type="journal article" date="2015" name="Genome Biol. Evol.">
        <title>The genome of winter moth (Operophtera brumata) provides a genomic perspective on sexual dimorphism and phenology.</title>
        <authorList>
            <person name="Derks M.F."/>
            <person name="Smit S."/>
            <person name="Salis L."/>
            <person name="Schijlen E."/>
            <person name="Bossers A."/>
            <person name="Mateman C."/>
            <person name="Pijl A.S."/>
            <person name="de Ridder D."/>
            <person name="Groenen M.A."/>
            <person name="Visser M.E."/>
            <person name="Megens H.J."/>
        </authorList>
    </citation>
    <scope>NUCLEOTIDE SEQUENCE [LARGE SCALE GENOMIC DNA]</scope>
    <source>
        <strain evidence="1">WM2013NL</strain>
        <tissue evidence="1">Head and thorax</tissue>
    </source>
</reference>
<sequence length="232" mass="25177">MSLKIESEVKLESEPCVLAWDNKLFSYDANLTPGTSWSAHAVQIFAIAAGGGKVYSSSNDGGVRVWTAEGQKITELPHNEVDIAALTISGTHVVSGDEDGNARYNVLEEVKSVQYSPPFMFTVRDLYVTVTEIQPEESKTRFVTRHSMEGRAPIKLLGNWLLVTAKGGNSLRLHHATVDKEFKLMHEVRIESDQLEAAGDIDVGGCINALVASSNCVYAAVTGGRLTKIKAV</sequence>
<dbReference type="InterPro" id="IPR015943">
    <property type="entry name" value="WD40/YVTN_repeat-like_dom_sf"/>
</dbReference>
<accession>A0A0L7LTN7</accession>